<evidence type="ECO:0000313" key="3">
    <source>
        <dbReference type="Proteomes" id="UP000022835"/>
    </source>
</evidence>
<organism evidence="2 3">
    <name type="scientific">Mycolicibacterium aromaticivorans JS19b1 = JCM 16368</name>
    <dbReference type="NCBI Taxonomy" id="1440774"/>
    <lineage>
        <taxon>Bacteria</taxon>
        <taxon>Bacillati</taxon>
        <taxon>Actinomycetota</taxon>
        <taxon>Actinomycetes</taxon>
        <taxon>Mycobacteriales</taxon>
        <taxon>Mycobacteriaceae</taxon>
        <taxon>Mycolicibacterium</taxon>
    </lineage>
</organism>
<protein>
    <submittedName>
        <fullName evidence="2">Uncharacterized protein</fullName>
    </submittedName>
</protein>
<comment type="caution">
    <text evidence="2">The sequence shown here is derived from an EMBL/GenBank/DDBJ whole genome shotgun (WGS) entry which is preliminary data.</text>
</comment>
<name>A0A064CJ44_9MYCO</name>
<feature type="transmembrane region" description="Helical" evidence="1">
    <location>
        <begin position="9"/>
        <end position="29"/>
    </location>
</feature>
<dbReference type="eggNOG" id="ENOG5032EBA">
    <property type="taxonomic scope" value="Bacteria"/>
</dbReference>
<reference evidence="2" key="1">
    <citation type="submission" date="2014-05" db="EMBL/GenBank/DDBJ databases">
        <title>Genome sequence of Mycobacterium aromaticivorans strain JS19b1T (= DSM 45407T).</title>
        <authorList>
            <person name="Kwak Y."/>
            <person name="Park G.-S."/>
            <person name="Li Q.X."/>
            <person name="Lee S.-E."/>
            <person name="Shin J.-H."/>
        </authorList>
    </citation>
    <scope>NUCLEOTIDE SEQUENCE [LARGE SCALE GENOMIC DNA]</scope>
    <source>
        <strain evidence="2">JS19b1</strain>
    </source>
</reference>
<evidence type="ECO:0000313" key="2">
    <source>
        <dbReference type="EMBL" id="KDE98782.1"/>
    </source>
</evidence>
<proteinExistence type="predicted"/>
<keyword evidence="3" id="KW-1185">Reference proteome</keyword>
<dbReference type="STRING" id="1440774.Y900_007435"/>
<keyword evidence="1" id="KW-1133">Transmembrane helix</keyword>
<dbReference type="Proteomes" id="UP000022835">
    <property type="component" value="Unassembled WGS sequence"/>
</dbReference>
<accession>A0A064CJ44</accession>
<feature type="transmembrane region" description="Helical" evidence="1">
    <location>
        <begin position="35"/>
        <end position="53"/>
    </location>
</feature>
<dbReference type="EMBL" id="JALN02000001">
    <property type="protein sequence ID" value="KDE98782.1"/>
    <property type="molecule type" value="Genomic_DNA"/>
</dbReference>
<keyword evidence="1" id="KW-0812">Transmembrane</keyword>
<dbReference type="AlphaFoldDB" id="A0A064CJ44"/>
<gene>
    <name evidence="2" type="ORF">Y900_007435</name>
</gene>
<sequence length="124" mass="13140">MSASTASALAYVLLVMGFAALGLLVGALATGSAVAVAFFVGLVACLAGSVMGFRTASRKLSKSEAFDEATSPVSIFSAPLPQEQIDRYLENYRPQRRVTHSSNTRSNRDVVTVTPLQPKYRAVA</sequence>
<keyword evidence="1" id="KW-0472">Membrane</keyword>
<evidence type="ECO:0000256" key="1">
    <source>
        <dbReference type="SAM" id="Phobius"/>
    </source>
</evidence>